<keyword evidence="3" id="KW-0349">Heme</keyword>
<evidence type="ECO:0000256" key="3">
    <source>
        <dbReference type="ARBA" id="ARBA00022617"/>
    </source>
</evidence>
<dbReference type="InterPro" id="IPR011008">
    <property type="entry name" value="Dimeric_a/b-barrel"/>
</dbReference>
<dbReference type="EC" id="1.11.1.7" evidence="9"/>
<protein>
    <submittedName>
        <fullName evidence="9">Dye-decolorizing peroxidase</fullName>
        <ecNumber evidence="9">1.11.1.7</ecNumber>
    </submittedName>
</protein>
<dbReference type="GO" id="GO:0046872">
    <property type="term" value="F:metal ion binding"/>
    <property type="evidence" value="ECO:0007669"/>
    <property type="project" value="UniProtKB-KW"/>
</dbReference>
<dbReference type="PANTHER" id="PTHR30521:SF4">
    <property type="entry name" value="DEFERROCHELATASE"/>
    <property type="match status" value="1"/>
</dbReference>
<evidence type="ECO:0000256" key="6">
    <source>
        <dbReference type="ARBA" id="ARBA00023004"/>
    </source>
</evidence>
<evidence type="ECO:0000256" key="1">
    <source>
        <dbReference type="ARBA" id="ARBA00001970"/>
    </source>
</evidence>
<evidence type="ECO:0000256" key="7">
    <source>
        <dbReference type="ARBA" id="ARBA00025737"/>
    </source>
</evidence>
<keyword evidence="4" id="KW-0479">Metal-binding</keyword>
<keyword evidence="5 9" id="KW-0560">Oxidoreductase</keyword>
<dbReference type="PROSITE" id="PS51404">
    <property type="entry name" value="DYP_PEROXIDASE"/>
    <property type="match status" value="1"/>
</dbReference>
<dbReference type="EMBL" id="CADCTB010000010">
    <property type="protein sequence ID" value="CAA9211853.1"/>
    <property type="molecule type" value="Genomic_DNA"/>
</dbReference>
<organism evidence="9">
    <name type="scientific">uncultured Acidimicrobiales bacterium</name>
    <dbReference type="NCBI Taxonomy" id="310071"/>
    <lineage>
        <taxon>Bacteria</taxon>
        <taxon>Bacillati</taxon>
        <taxon>Actinomycetota</taxon>
        <taxon>Acidimicrobiia</taxon>
        <taxon>Acidimicrobiales</taxon>
        <taxon>environmental samples</taxon>
    </lineage>
</organism>
<keyword evidence="2 9" id="KW-0575">Peroxidase</keyword>
<evidence type="ECO:0000256" key="5">
    <source>
        <dbReference type="ARBA" id="ARBA00023002"/>
    </source>
</evidence>
<sequence>MSEVAKAALETIDDHHAVLPKGIMLAGSGAHLRAKDTPKEPREYVFRLAARRRIQGNVIPGFNKDHQQFLFFRMGDVHRARRWLVAIRPSISSMEEVLTFVRAHRALRLSRGEAEPGLKATWVNIAFSSGAISALLGPEQSSVFGDQSFRQGLAARSTYLGDPTDKSHPGHRANWVVGSPGNEADILLIVAGDDAGDLEDMVSSLRADAVDHDLQLLFEQRGDTLPGGLRGHEHFGFKDGISQPGVRGKVSTEPGDFITPRYLVPRFPGDQMPHLFARPGQPLVWPGQFLLGEPRQDPESFLARRPPATDFPKWARLGSYVVCRRLRQDVPAFWKFCAEGAAAAGVPVVEFASRLVGRWPSGAPLMRASTADDPVLAGDPFAANHFLFDDRTRPSPLRPIPGYPGDTHPHANADMLGVVCPHFSHIRKMNPRDSVTDLGKPADTLLRVILRRGIPYGPPVAGVKNPSRKLINRERGLMFLCYGATIEDQFEFVTRRWANSSAQPNSGGHDPVIGQRDDGGVRSRWLDFPTGSGARRFDLLHEWVVPTGGGYFFAPPIDAIDGVLASA</sequence>
<accession>A0A6J4H1M1</accession>
<feature type="domain" description="DyP dimeric alpha+beta barrel" evidence="8">
    <location>
        <begin position="54"/>
        <end position="207"/>
    </location>
</feature>
<dbReference type="Pfam" id="PF21105">
    <property type="entry name" value="DyP_N"/>
    <property type="match status" value="1"/>
</dbReference>
<name>A0A6J4H1M1_9ACTN</name>
<dbReference type="AlphaFoldDB" id="A0A6J4H1M1"/>
<dbReference type="InterPro" id="IPR049509">
    <property type="entry name" value="DyP_N"/>
</dbReference>
<dbReference type="PANTHER" id="PTHR30521">
    <property type="entry name" value="DEFERROCHELATASE/PEROXIDASE"/>
    <property type="match status" value="1"/>
</dbReference>
<reference evidence="9" key="1">
    <citation type="submission" date="2020-02" db="EMBL/GenBank/DDBJ databases">
        <authorList>
            <person name="Meier V. D."/>
        </authorList>
    </citation>
    <scope>NUCLEOTIDE SEQUENCE</scope>
    <source>
        <strain evidence="9">AVDCRST_MAG10</strain>
    </source>
</reference>
<dbReference type="GO" id="GO:0140825">
    <property type="term" value="F:lactoperoxidase activity"/>
    <property type="evidence" value="ECO:0007669"/>
    <property type="project" value="UniProtKB-EC"/>
</dbReference>
<proteinExistence type="inferred from homology"/>
<dbReference type="InterPro" id="IPR006314">
    <property type="entry name" value="Dyp_peroxidase"/>
</dbReference>
<comment type="cofactor">
    <cofactor evidence="1">
        <name>heme b</name>
        <dbReference type="ChEBI" id="CHEBI:60344"/>
    </cofactor>
</comment>
<evidence type="ECO:0000313" key="9">
    <source>
        <dbReference type="EMBL" id="CAA9211853.1"/>
    </source>
</evidence>
<evidence type="ECO:0000259" key="8">
    <source>
        <dbReference type="Pfam" id="PF21105"/>
    </source>
</evidence>
<dbReference type="GO" id="GO:0005829">
    <property type="term" value="C:cytosol"/>
    <property type="evidence" value="ECO:0007669"/>
    <property type="project" value="TreeGrafter"/>
</dbReference>
<gene>
    <name evidence="9" type="ORF">AVDCRST_MAG10-161</name>
</gene>
<dbReference type="SUPFAM" id="SSF54909">
    <property type="entry name" value="Dimeric alpha+beta barrel"/>
    <property type="match status" value="1"/>
</dbReference>
<dbReference type="NCBIfam" id="TIGR01413">
    <property type="entry name" value="Dyp_perox_fam"/>
    <property type="match status" value="1"/>
</dbReference>
<dbReference type="GO" id="GO:0020037">
    <property type="term" value="F:heme binding"/>
    <property type="evidence" value="ECO:0007669"/>
    <property type="project" value="InterPro"/>
</dbReference>
<evidence type="ECO:0000256" key="2">
    <source>
        <dbReference type="ARBA" id="ARBA00022559"/>
    </source>
</evidence>
<keyword evidence="6" id="KW-0408">Iron</keyword>
<evidence type="ECO:0000256" key="4">
    <source>
        <dbReference type="ARBA" id="ARBA00022723"/>
    </source>
</evidence>
<comment type="similarity">
    <text evidence="7">Belongs to the DyP-type peroxidase family.</text>
</comment>